<dbReference type="InterPro" id="IPR005532">
    <property type="entry name" value="SUMF_dom"/>
</dbReference>
<organism evidence="3 4">
    <name type="scientific">Chondromyces crocatus</name>
    <dbReference type="NCBI Taxonomy" id="52"/>
    <lineage>
        <taxon>Bacteria</taxon>
        <taxon>Pseudomonadati</taxon>
        <taxon>Myxococcota</taxon>
        <taxon>Polyangia</taxon>
        <taxon>Polyangiales</taxon>
        <taxon>Polyangiaceae</taxon>
        <taxon>Chondromyces</taxon>
    </lineage>
</organism>
<proteinExistence type="predicted"/>
<feature type="domain" description="Sulfatase-modifying factor enzyme-like" evidence="2">
    <location>
        <begin position="148"/>
        <end position="304"/>
    </location>
</feature>
<accession>A0A0K1EJ25</accession>
<reference evidence="3 4" key="1">
    <citation type="submission" date="2015-07" db="EMBL/GenBank/DDBJ databases">
        <title>Genome analysis of myxobacterium Chondromyces crocatus Cm c5 reveals a high potential for natural compound synthesis and the genetic basis for the loss of fruiting body formation.</title>
        <authorList>
            <person name="Zaburannyi N."/>
            <person name="Bunk B."/>
            <person name="Maier J."/>
            <person name="Overmann J."/>
            <person name="Mueller R."/>
        </authorList>
    </citation>
    <scope>NUCLEOTIDE SEQUENCE [LARGE SCALE GENOMIC DNA]</scope>
    <source>
        <strain evidence="3 4">Cm c5</strain>
    </source>
</reference>
<dbReference type="EMBL" id="CP012159">
    <property type="protein sequence ID" value="AKT40870.1"/>
    <property type="molecule type" value="Genomic_DNA"/>
</dbReference>
<evidence type="ECO:0000313" key="4">
    <source>
        <dbReference type="Proteomes" id="UP000067626"/>
    </source>
</evidence>
<evidence type="ECO:0000256" key="1">
    <source>
        <dbReference type="SAM" id="MobiDB-lite"/>
    </source>
</evidence>
<dbReference type="SUPFAM" id="SSF56436">
    <property type="entry name" value="C-type lectin-like"/>
    <property type="match status" value="1"/>
</dbReference>
<evidence type="ECO:0000313" key="3">
    <source>
        <dbReference type="EMBL" id="AKT40870.1"/>
    </source>
</evidence>
<dbReference type="InterPro" id="IPR042095">
    <property type="entry name" value="SUMF_sf"/>
</dbReference>
<dbReference type="Gene3D" id="3.90.1580.10">
    <property type="entry name" value="paralog of FGE (formylglycine-generating enzyme)"/>
    <property type="match status" value="1"/>
</dbReference>
<dbReference type="GO" id="GO:0120147">
    <property type="term" value="F:formylglycine-generating oxidase activity"/>
    <property type="evidence" value="ECO:0007669"/>
    <property type="project" value="TreeGrafter"/>
</dbReference>
<dbReference type="OrthoDB" id="5496976at2"/>
<dbReference type="KEGG" id="ccro:CMC5_050270"/>
<feature type="region of interest" description="Disordered" evidence="1">
    <location>
        <begin position="58"/>
        <end position="82"/>
    </location>
</feature>
<protein>
    <recommendedName>
        <fullName evidence="2">Sulfatase-modifying factor enzyme-like domain-containing protein</fullName>
    </recommendedName>
</protein>
<dbReference type="PANTHER" id="PTHR23150:SF19">
    <property type="entry name" value="FORMYLGLYCINE-GENERATING ENZYME"/>
    <property type="match status" value="1"/>
</dbReference>
<dbReference type="AlphaFoldDB" id="A0A0K1EJ25"/>
<dbReference type="Proteomes" id="UP000067626">
    <property type="component" value="Chromosome"/>
</dbReference>
<name>A0A0K1EJ25_CHOCO</name>
<dbReference type="Pfam" id="PF03781">
    <property type="entry name" value="FGE-sulfatase"/>
    <property type="match status" value="1"/>
</dbReference>
<keyword evidence="4" id="KW-1185">Reference proteome</keyword>
<sequence>MRSGRNGNLVTAIGAGIAVGAGALVTYEAVCSMIVGRPARRGEGSPDPIVHALSSAPPLHAEAPSSAPPSTREPHDRFADDPTISAACPPDMTLVEGDFCPALAYRCARPAEDHGFGCAEYERGQRCLEPTDPRRFCIDRHEWPNRIGEPPTVFVDWHDARSLCAGAGKRLCRRSEWTLACEGPKRLPYPWGFVRAPSPCNVDRAAIPPDVPALLRPSTRDEELARLWQADPIGSHPDCISSFGAYDLSGNVDEWTDNLADDPGTSTPSTLNGGYWGPVRNTCRLTTTAHGPDFRFYQVGFRCCAEPIDGVVTPPPRPWVDRKRRQVRDG</sequence>
<dbReference type="STRING" id="52.CMC5_050270"/>
<gene>
    <name evidence="3" type="ORF">CMC5_050270</name>
</gene>
<dbReference type="RefSeq" id="WP_050432745.1">
    <property type="nucleotide sequence ID" value="NZ_CP012159.1"/>
</dbReference>
<evidence type="ECO:0000259" key="2">
    <source>
        <dbReference type="Pfam" id="PF03781"/>
    </source>
</evidence>
<dbReference type="InterPro" id="IPR051043">
    <property type="entry name" value="Sulfatase_Mod_Factor_Kinase"/>
</dbReference>
<dbReference type="PANTHER" id="PTHR23150">
    <property type="entry name" value="SULFATASE MODIFYING FACTOR 1, 2"/>
    <property type="match status" value="1"/>
</dbReference>
<dbReference type="InterPro" id="IPR016187">
    <property type="entry name" value="CTDL_fold"/>
</dbReference>